<sequence length="111" mass="12938">MYTDNYTELLIKDKTAETDVERKALLLIFSTDDLFRKVTHFYDFKEHSIKPESLENDEVDLSSSSRKLVMAAFNLYNGHYNADICDSFAGLDDENFDLLIQAIKLRFNKDE</sequence>
<protein>
    <submittedName>
        <fullName evidence="1">Uncharacterized protein</fullName>
    </submittedName>
</protein>
<dbReference type="InterPro" id="IPR045721">
    <property type="entry name" value="DUF6075"/>
</dbReference>
<organism evidence="1">
    <name type="scientific">Carnobacterium maltaromaticum</name>
    <name type="common">Carnobacterium piscicola</name>
    <dbReference type="NCBI Taxonomy" id="2751"/>
    <lineage>
        <taxon>Bacteria</taxon>
        <taxon>Bacillati</taxon>
        <taxon>Bacillota</taxon>
        <taxon>Bacilli</taxon>
        <taxon>Lactobacillales</taxon>
        <taxon>Carnobacteriaceae</taxon>
        <taxon>Carnobacterium</taxon>
    </lineage>
</organism>
<reference evidence="1" key="2">
    <citation type="submission" date="2015-04" db="EMBL/GenBank/DDBJ databases">
        <title>Carnobacterium maltaromaticum LMA28 plasmids.</title>
        <authorList>
            <person name="Cailliez-Grimal C."/>
            <person name="Iskandar C."/>
        </authorList>
    </citation>
    <scope>NUCLEOTIDE SEQUENCE [LARGE SCALE GENOMIC DNA]</scope>
    <source>
        <strain evidence="1">LMA28</strain>
        <plasmid evidence="1">megaplasmid</plasmid>
    </source>
</reference>
<dbReference type="Pfam" id="PF19552">
    <property type="entry name" value="DUF6075"/>
    <property type="match status" value="1"/>
</dbReference>
<evidence type="ECO:0000313" key="1">
    <source>
        <dbReference type="EMBL" id="CRI06640.1"/>
    </source>
</evidence>
<dbReference type="AlphaFoldDB" id="A0A1Z5AX44"/>
<proteinExistence type="predicted"/>
<keyword evidence="1" id="KW-0614">Plasmid</keyword>
<gene>
    <name evidence="1" type="ORF">BN424_mp0098</name>
</gene>
<name>A0A1Z5AX44_CARML</name>
<geneLocation type="plasmid" evidence="1">
    <name>megaplasmid</name>
</geneLocation>
<dbReference type="EMBL" id="LN846931">
    <property type="protein sequence ID" value="CRI06640.1"/>
    <property type="molecule type" value="Genomic_DNA"/>
</dbReference>
<reference evidence="1" key="1">
    <citation type="submission" date="2015-04" db="EMBL/GenBank/DDBJ databases">
        <title>Carnobacterium maltaromaticum LMA28 complete chromosome sequence.</title>
        <authorList>
            <person name="Borges F."/>
            <person name="Cailliez-Grimal C."/>
        </authorList>
    </citation>
    <scope>NUCLEOTIDE SEQUENCE [LARGE SCALE GENOMIC DNA]</scope>
    <source>
        <strain evidence="1">LMA28</strain>
        <plasmid evidence="1">megaplasmid</plasmid>
    </source>
</reference>
<dbReference type="RefSeq" id="WP_051926841.1">
    <property type="nucleotide sequence ID" value="NZ_LN846931.1"/>
</dbReference>
<accession>A0A1Z5AX44</accession>